<organism evidence="1 2">
    <name type="scientific">Aquimarina algicola</name>
    <dbReference type="NCBI Taxonomy" id="2589995"/>
    <lineage>
        <taxon>Bacteria</taxon>
        <taxon>Pseudomonadati</taxon>
        <taxon>Bacteroidota</taxon>
        <taxon>Flavobacteriia</taxon>
        <taxon>Flavobacteriales</taxon>
        <taxon>Flavobacteriaceae</taxon>
        <taxon>Aquimarina</taxon>
    </lineage>
</organism>
<keyword evidence="2" id="KW-1185">Reference proteome</keyword>
<dbReference type="Proteomes" id="UP000315540">
    <property type="component" value="Unassembled WGS sequence"/>
</dbReference>
<name>A0A504IS97_9FLAO</name>
<dbReference type="AlphaFoldDB" id="A0A504IS97"/>
<dbReference type="PROSITE" id="PS51257">
    <property type="entry name" value="PROKAR_LIPOPROTEIN"/>
    <property type="match status" value="1"/>
</dbReference>
<reference evidence="1 2" key="1">
    <citation type="submission" date="2019-06" db="EMBL/GenBank/DDBJ databases">
        <authorList>
            <person name="Meng X."/>
        </authorList>
    </citation>
    <scope>NUCLEOTIDE SEQUENCE [LARGE SCALE GENOMIC DNA]</scope>
    <source>
        <strain evidence="1 2">M625</strain>
    </source>
</reference>
<dbReference type="RefSeq" id="WP_140597590.1">
    <property type="nucleotide sequence ID" value="NZ_VFWZ01000011.1"/>
</dbReference>
<proteinExistence type="predicted"/>
<evidence type="ECO:0000313" key="2">
    <source>
        <dbReference type="Proteomes" id="UP000315540"/>
    </source>
</evidence>
<evidence type="ECO:0000313" key="1">
    <source>
        <dbReference type="EMBL" id="TPN81216.1"/>
    </source>
</evidence>
<protein>
    <submittedName>
        <fullName evidence="1">Uncharacterized protein</fullName>
    </submittedName>
</protein>
<accession>A0A504IS97</accession>
<dbReference type="EMBL" id="VFWZ01000011">
    <property type="protein sequence ID" value="TPN81216.1"/>
    <property type="molecule type" value="Genomic_DNA"/>
</dbReference>
<dbReference type="OrthoDB" id="676695at2"/>
<comment type="caution">
    <text evidence="1">The sequence shown here is derived from an EMBL/GenBank/DDBJ whole genome shotgun (WGS) entry which is preliminary data.</text>
</comment>
<gene>
    <name evidence="1" type="ORF">FHK87_24850</name>
</gene>
<sequence length="182" mass="20183">MRKLILVIATGLLLCSCGGKLSDDKAGFQEIESKLNDKFGDDAFYTSIMVAYTEQIGMLVDATGTDDPESLKLEEWNWVQNNWTQKSDVTLEITGGEAKDFMFTLGDKISISKLGELAETAKKKLKDEKEIDEAIVTVARIDSPNDGDKSKLGYNLTLEPKNGGTSFHFSYDLDGNLKDFTY</sequence>